<evidence type="ECO:0000259" key="14">
    <source>
        <dbReference type="Pfam" id="PF18403"/>
    </source>
</evidence>
<dbReference type="InterPro" id="IPR040694">
    <property type="entry name" value="UGGT_TRXL_2"/>
</dbReference>
<evidence type="ECO:0000259" key="12">
    <source>
        <dbReference type="Pfam" id="PF18401"/>
    </source>
</evidence>
<evidence type="ECO:0000256" key="8">
    <source>
        <dbReference type="ARBA" id="ARBA00023180"/>
    </source>
</evidence>
<organism evidence="16 17">
    <name type="scientific">Aspergillus sclerotialis</name>
    <dbReference type="NCBI Taxonomy" id="2070753"/>
    <lineage>
        <taxon>Eukaryota</taxon>
        <taxon>Fungi</taxon>
        <taxon>Dikarya</taxon>
        <taxon>Ascomycota</taxon>
        <taxon>Pezizomycotina</taxon>
        <taxon>Eurotiomycetes</taxon>
        <taxon>Eurotiomycetidae</taxon>
        <taxon>Eurotiales</taxon>
        <taxon>Aspergillaceae</taxon>
        <taxon>Aspergillus</taxon>
        <taxon>Aspergillus subgen. Polypaecilum</taxon>
    </lineage>
</organism>
<reference evidence="17" key="1">
    <citation type="submission" date="2017-02" db="EMBL/GenBank/DDBJ databases">
        <authorList>
            <person name="Tafer H."/>
            <person name="Lopandic K."/>
        </authorList>
    </citation>
    <scope>NUCLEOTIDE SEQUENCE [LARGE SCALE GENOMIC DNA]</scope>
    <source>
        <strain evidence="17">CBS 366.77</strain>
    </source>
</reference>
<feature type="compositionally biased region" description="Basic and acidic residues" evidence="9">
    <location>
        <begin position="1478"/>
        <end position="1487"/>
    </location>
</feature>
<evidence type="ECO:0000256" key="1">
    <source>
        <dbReference type="ARBA" id="ARBA00001913"/>
    </source>
</evidence>
<feature type="domain" description="Glucosyltransferase 24 catalytic" evidence="15">
    <location>
        <begin position="1190"/>
        <end position="1456"/>
    </location>
</feature>
<evidence type="ECO:0000256" key="6">
    <source>
        <dbReference type="ARBA" id="ARBA00022729"/>
    </source>
</evidence>
<evidence type="ECO:0000256" key="10">
    <source>
        <dbReference type="SAM" id="SignalP"/>
    </source>
</evidence>
<dbReference type="Gene3D" id="3.90.550.10">
    <property type="entry name" value="Spore Coat Polysaccharide Biosynthesis Protein SpsA, Chain A"/>
    <property type="match status" value="1"/>
</dbReference>
<feature type="domain" description="UGGT thioredoxin-like" evidence="12">
    <location>
        <begin position="276"/>
        <end position="404"/>
    </location>
</feature>
<evidence type="ECO:0000256" key="3">
    <source>
        <dbReference type="ARBA" id="ARBA00004922"/>
    </source>
</evidence>
<dbReference type="InterPro" id="IPR029044">
    <property type="entry name" value="Nucleotide-diphossugar_trans"/>
</dbReference>
<dbReference type="Pfam" id="PF18402">
    <property type="entry name" value="Thioredoxin_14"/>
    <property type="match status" value="1"/>
</dbReference>
<gene>
    <name evidence="16" type="ORF">PHISCL_07010</name>
</gene>
<comment type="similarity">
    <text evidence="4">Belongs to the glycosyltransferase 8 family.</text>
</comment>
<dbReference type="Pfam" id="PF18404">
    <property type="entry name" value="Glyco_transf_24"/>
    <property type="match status" value="1"/>
</dbReference>
<dbReference type="GO" id="GO:0003980">
    <property type="term" value="F:UDP-glucose:glycoprotein glucosyltransferase activity"/>
    <property type="evidence" value="ECO:0007669"/>
    <property type="project" value="InterPro"/>
</dbReference>
<sequence length="1487" mass="167417">MPGIVTSWRFYALVVTTVLARLVYASPSVNVALQASFDSAPYLLELLETAAEENATSYFPLLDRVADGTFDNIPTDKELYDRFLKVVYDDGHLKTPEGLSSFKLSLAIRSAAPRIEAHYQFYNTSVQNSLAAAQDAVCPVWVHSDGKQYCSAEMERAQQDVAGDLDPRELPFDRVLGDTSSTPAVLYADISSPMFKEFHQALSTLAKEGEVSYRVRYRPPQHWSSRPLFVSGYGVELALKRTDYIVIDDRDAENRDQKDPEVDSPSDPEQWKEDSPDDLRPLSSSEVARLGLNTVSYVADSDDTLDTLIKLSQDFPKYSSRIAAHNASSSLLKEIRTNRGRMLPPGVNVMWINGVQVDPREMDAFSLLDQLRRERRLIEKFRDIGLSAQETVNLLSHEFLGEALSSDEPARFNYQDELEGGRVIIWLNNLEKDAKYRSWPSELMAYLQPTFPGQLSPVRRDLHNIVFPVDLASTEDMELVVETIQVFVKRKIPVRFGLVPTASSPGSIGHLKIAHHIQETYGLASLIRYLEQSTSKKKVTSPDKSCFEAATKDQDVRPEKERLSFEEVLKSEDLETLVKRTVNYQNRLGVEPGKPLVFVNGIPIARNDKWVQGMSLQINKDLQSVQRSIMDGIFEEDTWLAGFFLSKAFDRRNSLLIPEDPKDVRIVDIAKVYEARKDVLSSIPHLESGGNVLDSVHMVVVGDFGSEHGKGLLSTALNFHKEHNEADIIFLHNPEKNEGSTSGPTHLYRFLQGDSKMDITKVVTEMAVSNDDNSAVSDAEAKEISQFWAAQKPLVENLGFSPGASGVMVNGRAVGPIPVDTPLTVDDLVQLLAYERTKRISHISKAIVALELDSKLSTPIDLAKLTSLTAISTTSDVPEGVFESTPDIRVNLYDTWNTSRSVITVANSEDPTINVVASIDPTSETAQRWLPILRVLSNLAGVRLKIFMNPREEIQELPIKRFYRYVLDPEPVFSSDGSLSRPKAFFSGVPVEALLTLGMDVPTSWLVAPKDSAYDLDNIKLSSLKGGSDVDAIYALEHILIEGHSRDLSTNSPPRGVQLVLGTDENPHLIDTIIMANLGYFQFKTQPGLWKINLKPGRSERIFNIDSVGSLGYHPQPGDDNNDVALLSFQGKTIFPRLSRKKGYEEEDVLETGPKPGSAMDYVSKGLNFASSILSSASPRGSTAEKHADINIFSVASGHLYERMLNIMMVSVMRNTKHSVKFWFIEQFLSPSFKSFLPHLAKEYGFSYEMVTYKWPHWLRAQREKQREIWGYKMLFLDVLFPLSLDKVIFVDADQIVRTDMYDLVTTDLDGAPYGFTPMGDSREEMEGFRFWKQGYWKNFLRDKPYHISALYVVDLNRFRALAAGDRLRGQYQMLSSDPGSLSNLDQDLPNHMQHTIPIKSLDQDWLWCETWCSDESLATARTIDLCNNPLTKEPKLDRARRQVPEWTEYDREIAALAARVAHEQQEVPLSEVDEEEGSFKWRKDEL</sequence>
<evidence type="ECO:0000313" key="16">
    <source>
        <dbReference type="EMBL" id="RJE20644.1"/>
    </source>
</evidence>
<keyword evidence="8" id="KW-0325">Glycoprotein</keyword>
<dbReference type="Pfam" id="PF18403">
    <property type="entry name" value="Thioredoxin_15"/>
    <property type="match status" value="1"/>
</dbReference>
<feature type="region of interest" description="Disordered" evidence="9">
    <location>
        <begin position="1465"/>
        <end position="1487"/>
    </location>
</feature>
<proteinExistence type="inferred from homology"/>
<keyword evidence="17" id="KW-1185">Reference proteome</keyword>
<dbReference type="Proteomes" id="UP000266188">
    <property type="component" value="Unassembled WGS sequence"/>
</dbReference>
<feature type="signal peptide" evidence="10">
    <location>
        <begin position="1"/>
        <end position="25"/>
    </location>
</feature>
<protein>
    <submittedName>
        <fullName evidence="16">UDP-glucose glycoprotein glucosyltransferase</fullName>
    </submittedName>
</protein>
<evidence type="ECO:0000256" key="7">
    <source>
        <dbReference type="ARBA" id="ARBA00022824"/>
    </source>
</evidence>
<keyword evidence="5 16" id="KW-0808">Transferase</keyword>
<dbReference type="GO" id="GO:0036503">
    <property type="term" value="P:ERAD pathway"/>
    <property type="evidence" value="ECO:0007669"/>
    <property type="project" value="TreeGrafter"/>
</dbReference>
<keyword evidence="7" id="KW-0256">Endoplasmic reticulum</keyword>
<feature type="domain" description="UGGT thioredoxin-like" evidence="11">
    <location>
        <begin position="40"/>
        <end position="224"/>
    </location>
</feature>
<dbReference type="InterPro" id="IPR040692">
    <property type="entry name" value="UGGT_TRXL_3"/>
</dbReference>
<comment type="pathway">
    <text evidence="3">Protein modification; protein glycosylation.</text>
</comment>
<accession>A0A3A2ZMS2</accession>
<dbReference type="InterPro" id="IPR040497">
    <property type="entry name" value="Glyco_transf_24"/>
</dbReference>
<keyword evidence="6 10" id="KW-0732">Signal</keyword>
<dbReference type="EMBL" id="MVGC01000288">
    <property type="protein sequence ID" value="RJE20644.1"/>
    <property type="molecule type" value="Genomic_DNA"/>
</dbReference>
<evidence type="ECO:0000259" key="15">
    <source>
        <dbReference type="Pfam" id="PF18404"/>
    </source>
</evidence>
<feature type="region of interest" description="Disordered" evidence="9">
    <location>
        <begin position="250"/>
        <end position="283"/>
    </location>
</feature>
<feature type="compositionally biased region" description="Basic and acidic residues" evidence="9">
    <location>
        <begin position="269"/>
        <end position="280"/>
    </location>
</feature>
<dbReference type="Pfam" id="PF18401">
    <property type="entry name" value="Thioredoxin_13"/>
    <property type="match status" value="1"/>
</dbReference>
<dbReference type="GO" id="GO:0005788">
    <property type="term" value="C:endoplasmic reticulum lumen"/>
    <property type="evidence" value="ECO:0007669"/>
    <property type="project" value="UniProtKB-SubCell"/>
</dbReference>
<evidence type="ECO:0000256" key="4">
    <source>
        <dbReference type="ARBA" id="ARBA00006351"/>
    </source>
</evidence>
<feature type="chain" id="PRO_5017245447" evidence="10">
    <location>
        <begin position="26"/>
        <end position="1487"/>
    </location>
</feature>
<dbReference type="GO" id="GO:0051082">
    <property type="term" value="F:unfolded protein binding"/>
    <property type="evidence" value="ECO:0007669"/>
    <property type="project" value="TreeGrafter"/>
</dbReference>
<evidence type="ECO:0000256" key="9">
    <source>
        <dbReference type="SAM" id="MobiDB-lite"/>
    </source>
</evidence>
<evidence type="ECO:0000259" key="13">
    <source>
        <dbReference type="Pfam" id="PF18402"/>
    </source>
</evidence>
<dbReference type="OrthoDB" id="27683at2759"/>
<evidence type="ECO:0000256" key="2">
    <source>
        <dbReference type="ARBA" id="ARBA00004319"/>
    </source>
</evidence>
<dbReference type="InterPro" id="IPR040525">
    <property type="entry name" value="UGGT_TRXL_4"/>
</dbReference>
<name>A0A3A2ZMS2_9EURO</name>
<dbReference type="UniPathway" id="UPA00378"/>
<dbReference type="STRING" id="2070753.A0A3A2ZMS2"/>
<dbReference type="PANTHER" id="PTHR11226:SF0">
    <property type="entry name" value="UDP-GLUCOSE:GLYCOPROTEIN GLUCOSYLTRANSFERASE"/>
    <property type="match status" value="1"/>
</dbReference>
<feature type="domain" description="UDP-glucose:glycoprotein glucosyltransferase thioredoxin-like" evidence="14">
    <location>
        <begin position="668"/>
        <end position="870"/>
    </location>
</feature>
<dbReference type="Pfam" id="PF18400">
    <property type="entry name" value="Thioredoxin_12"/>
    <property type="match status" value="1"/>
</dbReference>
<dbReference type="PANTHER" id="PTHR11226">
    <property type="entry name" value="UDP-GLUCOSE GLYCOPROTEIN:GLUCOSYLTRANSFERASE"/>
    <property type="match status" value="1"/>
</dbReference>
<dbReference type="InterPro" id="IPR040693">
    <property type="entry name" value="UGGT_TRXL_1"/>
</dbReference>
<evidence type="ECO:0000256" key="5">
    <source>
        <dbReference type="ARBA" id="ARBA00022679"/>
    </source>
</evidence>
<evidence type="ECO:0000259" key="11">
    <source>
        <dbReference type="Pfam" id="PF18400"/>
    </source>
</evidence>
<feature type="domain" description="UGGT thioredoxin-like" evidence="13">
    <location>
        <begin position="412"/>
        <end position="655"/>
    </location>
</feature>
<evidence type="ECO:0000313" key="17">
    <source>
        <dbReference type="Proteomes" id="UP000266188"/>
    </source>
</evidence>
<dbReference type="CDD" id="cd06432">
    <property type="entry name" value="GT8_HUGT1_C_like"/>
    <property type="match status" value="1"/>
</dbReference>
<comment type="cofactor">
    <cofactor evidence="1">
        <name>Ca(2+)</name>
        <dbReference type="ChEBI" id="CHEBI:29108"/>
    </cofactor>
</comment>
<comment type="caution">
    <text evidence="16">The sequence shown here is derived from an EMBL/GenBank/DDBJ whole genome shotgun (WGS) entry which is preliminary data.</text>
</comment>
<dbReference type="SUPFAM" id="SSF53448">
    <property type="entry name" value="Nucleotide-diphospho-sugar transferases"/>
    <property type="match status" value="1"/>
</dbReference>
<comment type="subcellular location">
    <subcellularLocation>
        <location evidence="2">Endoplasmic reticulum lumen</location>
    </subcellularLocation>
</comment>
<dbReference type="GO" id="GO:0018279">
    <property type="term" value="P:protein N-linked glycosylation via asparagine"/>
    <property type="evidence" value="ECO:0007669"/>
    <property type="project" value="TreeGrafter"/>
</dbReference>
<dbReference type="InterPro" id="IPR009448">
    <property type="entry name" value="UDP-g_GGtrans"/>
</dbReference>
<feature type="compositionally biased region" description="Basic and acidic residues" evidence="9">
    <location>
        <begin position="250"/>
        <end position="261"/>
    </location>
</feature>
<dbReference type="FunFam" id="3.90.550.10:FF:000065">
    <property type="entry name" value="UDP-glucose:glycoprotein glucosyltransferase, putative"/>
    <property type="match status" value="1"/>
</dbReference>
<dbReference type="Pfam" id="PF06427">
    <property type="entry name" value="UDP-g_GGTase"/>
    <property type="match status" value="1"/>
</dbReference>